<keyword evidence="3" id="KW-1185">Reference proteome</keyword>
<evidence type="ECO:0000256" key="1">
    <source>
        <dbReference type="SAM" id="MobiDB-lite"/>
    </source>
</evidence>
<dbReference type="Proteomes" id="UP001066276">
    <property type="component" value="Chromosome 7"/>
</dbReference>
<comment type="caution">
    <text evidence="2">The sequence shown here is derived from an EMBL/GenBank/DDBJ whole genome shotgun (WGS) entry which is preliminary data.</text>
</comment>
<feature type="compositionally biased region" description="Low complexity" evidence="1">
    <location>
        <begin position="35"/>
        <end position="48"/>
    </location>
</feature>
<gene>
    <name evidence="2" type="ORF">NDU88_006323</name>
</gene>
<dbReference type="EMBL" id="JANPWB010000011">
    <property type="protein sequence ID" value="KAJ1127930.1"/>
    <property type="molecule type" value="Genomic_DNA"/>
</dbReference>
<feature type="compositionally biased region" description="Low complexity" evidence="1">
    <location>
        <begin position="180"/>
        <end position="192"/>
    </location>
</feature>
<name>A0AAV7PLG8_PLEWA</name>
<organism evidence="2 3">
    <name type="scientific">Pleurodeles waltl</name>
    <name type="common">Iberian ribbed newt</name>
    <dbReference type="NCBI Taxonomy" id="8319"/>
    <lineage>
        <taxon>Eukaryota</taxon>
        <taxon>Metazoa</taxon>
        <taxon>Chordata</taxon>
        <taxon>Craniata</taxon>
        <taxon>Vertebrata</taxon>
        <taxon>Euteleostomi</taxon>
        <taxon>Amphibia</taxon>
        <taxon>Batrachia</taxon>
        <taxon>Caudata</taxon>
        <taxon>Salamandroidea</taxon>
        <taxon>Salamandridae</taxon>
        <taxon>Pleurodelinae</taxon>
        <taxon>Pleurodeles</taxon>
    </lineage>
</organism>
<evidence type="ECO:0000313" key="3">
    <source>
        <dbReference type="Proteomes" id="UP001066276"/>
    </source>
</evidence>
<feature type="region of interest" description="Disordered" evidence="1">
    <location>
        <begin position="18"/>
        <end position="246"/>
    </location>
</feature>
<protein>
    <submittedName>
        <fullName evidence="2">Uncharacterized protein</fullName>
    </submittedName>
</protein>
<dbReference type="AlphaFoldDB" id="A0AAV7PLG8"/>
<sequence length="276" mass="29304">MWCVAEGADIDHYFAGGAVGCRQPVRPPQGGDPRCPSGPLPSLLSSCGHPASPPQGLDPSRSGAGSALVPLTCPAFPEPGRRQPPPQLQGSVEPPQQHRSEGRVRTRPPVRHSSLQRPRGPTTISSLHLSSSSGAPLYPRLKPQGPVEPPRQLRSEGRVRGRPPEWHSSPQQPRGPAVIRGLRLSSSLALRSTRGRGSGLKHSPLQGRSSITAPTGSLGTAPGSAAPRRDRHPRSERMNPLGPRKGCFSRIGLQALSELRVYASDILPSLVTPPFA</sequence>
<evidence type="ECO:0000313" key="2">
    <source>
        <dbReference type="EMBL" id="KAJ1127930.1"/>
    </source>
</evidence>
<reference evidence="2" key="1">
    <citation type="journal article" date="2022" name="bioRxiv">
        <title>Sequencing and chromosome-scale assembly of the giantPleurodeles waltlgenome.</title>
        <authorList>
            <person name="Brown T."/>
            <person name="Elewa A."/>
            <person name="Iarovenko S."/>
            <person name="Subramanian E."/>
            <person name="Araus A.J."/>
            <person name="Petzold A."/>
            <person name="Susuki M."/>
            <person name="Suzuki K.-i.T."/>
            <person name="Hayashi T."/>
            <person name="Toyoda A."/>
            <person name="Oliveira C."/>
            <person name="Osipova E."/>
            <person name="Leigh N.D."/>
            <person name="Simon A."/>
            <person name="Yun M.H."/>
        </authorList>
    </citation>
    <scope>NUCLEOTIDE SEQUENCE</scope>
    <source>
        <strain evidence="2">20211129_DDA</strain>
        <tissue evidence="2">Liver</tissue>
    </source>
</reference>
<proteinExistence type="predicted"/>
<feature type="compositionally biased region" description="Polar residues" evidence="1">
    <location>
        <begin position="206"/>
        <end position="218"/>
    </location>
</feature>
<feature type="compositionally biased region" description="Basic and acidic residues" evidence="1">
    <location>
        <begin position="151"/>
        <end position="165"/>
    </location>
</feature>
<accession>A0AAV7PLG8</accession>